<dbReference type="Gene3D" id="3.40.710.10">
    <property type="entry name" value="DD-peptidase/beta-lactamase superfamily"/>
    <property type="match status" value="1"/>
</dbReference>
<dbReference type="PANTHER" id="PTHR30023">
    <property type="entry name" value="D-ALANYL-D-ALANINE CARBOXYPEPTIDASE"/>
    <property type="match status" value="1"/>
</dbReference>
<dbReference type="STRING" id="1715691.TA5113_00935"/>
<dbReference type="GO" id="GO:0009002">
    <property type="term" value="F:serine-type D-Ala-D-Ala carboxypeptidase activity"/>
    <property type="evidence" value="ECO:0007669"/>
    <property type="project" value="UniProtKB-EC"/>
</dbReference>
<evidence type="ECO:0000256" key="1">
    <source>
        <dbReference type="ARBA" id="ARBA00006096"/>
    </source>
</evidence>
<dbReference type="NCBIfam" id="TIGR00666">
    <property type="entry name" value="PBP4"/>
    <property type="match status" value="1"/>
</dbReference>
<dbReference type="OrthoDB" id="5372081at2"/>
<dbReference type="GO" id="GO:0006508">
    <property type="term" value="P:proteolysis"/>
    <property type="evidence" value="ECO:0007669"/>
    <property type="project" value="InterPro"/>
</dbReference>
<keyword evidence="5" id="KW-1185">Reference proteome</keyword>
<feature type="signal peptide" evidence="3">
    <location>
        <begin position="1"/>
        <end position="24"/>
    </location>
</feature>
<gene>
    <name evidence="4" type="primary">dacB</name>
    <name evidence="4" type="ORF">TA5114_02107</name>
</gene>
<dbReference type="EMBL" id="CYUE01000020">
    <property type="protein sequence ID" value="CUK26298.1"/>
    <property type="molecule type" value="Genomic_DNA"/>
</dbReference>
<keyword evidence="4" id="KW-0121">Carboxypeptidase</keyword>
<comment type="similarity">
    <text evidence="1">Belongs to the peptidase S13 family.</text>
</comment>
<organism evidence="4 5">
    <name type="scientific">Cognatishimia activa</name>
    <dbReference type="NCBI Taxonomy" id="1715691"/>
    <lineage>
        <taxon>Bacteria</taxon>
        <taxon>Pseudomonadati</taxon>
        <taxon>Pseudomonadota</taxon>
        <taxon>Alphaproteobacteria</taxon>
        <taxon>Rhodobacterales</taxon>
        <taxon>Paracoccaceae</taxon>
        <taxon>Cognatishimia</taxon>
    </lineage>
</organism>
<dbReference type="EC" id="3.4.16.4" evidence="4"/>
<reference evidence="5" key="1">
    <citation type="submission" date="2015-09" db="EMBL/GenBank/DDBJ databases">
        <authorList>
            <person name="Rodrigo-Torres Lidia"/>
            <person name="Arahal R.David."/>
        </authorList>
    </citation>
    <scope>NUCLEOTIDE SEQUENCE [LARGE SCALE GENOMIC DNA]</scope>
    <source>
        <strain evidence="5">CECT 5114</strain>
    </source>
</reference>
<dbReference type="SUPFAM" id="SSF56601">
    <property type="entry name" value="beta-lactamase/transpeptidase-like"/>
    <property type="match status" value="1"/>
</dbReference>
<dbReference type="Gene3D" id="3.50.80.20">
    <property type="entry name" value="D-Ala-D-Ala carboxypeptidase C, peptidase S13"/>
    <property type="match status" value="1"/>
</dbReference>
<dbReference type="InterPro" id="IPR012338">
    <property type="entry name" value="Beta-lactam/transpept-like"/>
</dbReference>
<dbReference type="InterPro" id="IPR000667">
    <property type="entry name" value="Peptidase_S13"/>
</dbReference>
<dbReference type="RefSeq" id="WP_058315778.1">
    <property type="nucleotide sequence ID" value="NZ_CYTO01000009.1"/>
</dbReference>
<dbReference type="PROSITE" id="PS51318">
    <property type="entry name" value="TAT"/>
    <property type="match status" value="1"/>
</dbReference>
<feature type="chain" id="PRO_5006065545" evidence="3">
    <location>
        <begin position="25"/>
        <end position="496"/>
    </location>
</feature>
<dbReference type="AlphaFoldDB" id="A0A0P1IRX9"/>
<evidence type="ECO:0000256" key="3">
    <source>
        <dbReference type="SAM" id="SignalP"/>
    </source>
</evidence>
<evidence type="ECO:0000313" key="4">
    <source>
        <dbReference type="EMBL" id="CUK26298.1"/>
    </source>
</evidence>
<evidence type="ECO:0000313" key="5">
    <source>
        <dbReference type="Proteomes" id="UP000051184"/>
    </source>
</evidence>
<dbReference type="Pfam" id="PF02113">
    <property type="entry name" value="Peptidase_S13"/>
    <property type="match status" value="1"/>
</dbReference>
<evidence type="ECO:0000256" key="2">
    <source>
        <dbReference type="ARBA" id="ARBA00022801"/>
    </source>
</evidence>
<name>A0A0P1IRX9_9RHOB</name>
<dbReference type="PRINTS" id="PR00922">
    <property type="entry name" value="DADACBPTASE3"/>
</dbReference>
<dbReference type="PANTHER" id="PTHR30023:SF0">
    <property type="entry name" value="PENICILLIN-SENSITIVE CARBOXYPEPTIDASE A"/>
    <property type="match status" value="1"/>
</dbReference>
<protein>
    <submittedName>
        <fullName evidence="4">D-alanyl-D-alanine carboxypeptidase DacB</fullName>
        <ecNumber evidence="4">3.4.16.4</ecNumber>
    </submittedName>
</protein>
<keyword evidence="3" id="KW-0732">Signal</keyword>
<sequence>MSKRLSRRSLLAGLTSLTALPVWANPPTSSLRPKLRPSSFAKDALATPQDLIDAAKLRGNVSFAVAELGTGRLLESEGDTTALPPASVSKAVTALYALDTLGADHRFETRVVAMGPIEAGVLKGDLALVGGADPTLNTDGVAALAKALAQTGLKRVEGRFVVYGGALPFVEAIDPGQPRHVGYATAVSGICLNFNRVYFDWKRVGDGFQTSMEARSEKHRPKVRVAQVTLSPRKSPVFDYANVNGVDQWSVSRAALNKEGGRWLPMRQPEVYAGEVFRALASAQGVSMPAPEKTTSQPKGAVLASQKSAPLVTILKGMLRYSTNITAEMVGLSATKARGTYPASLRASGRAMEVWAKEELGITGAKFVDHSGLGDRSRIQAKELAKALAILNQKAQIHPILRGFTMRDDNGRPIKNHPVAVQAKTGTLNFVSGLAGYLQAPSGQELAFAIFAADTDTRASLSRAQRDRPKGARSWNARAKRLQQALIERWATLFGS</sequence>
<keyword evidence="4" id="KW-0645">Protease</keyword>
<accession>A0A0P1IRX9</accession>
<keyword evidence="2 4" id="KW-0378">Hydrolase</keyword>
<dbReference type="GO" id="GO:0000270">
    <property type="term" value="P:peptidoglycan metabolic process"/>
    <property type="evidence" value="ECO:0007669"/>
    <property type="project" value="TreeGrafter"/>
</dbReference>
<dbReference type="Proteomes" id="UP000051184">
    <property type="component" value="Unassembled WGS sequence"/>
</dbReference>
<dbReference type="InterPro" id="IPR006311">
    <property type="entry name" value="TAT_signal"/>
</dbReference>
<proteinExistence type="inferred from homology"/>